<keyword evidence="2 3" id="KW-0663">Pyridoxal phosphate</keyword>
<dbReference type="SUPFAM" id="SSF53383">
    <property type="entry name" value="PLP-dependent transferases"/>
    <property type="match status" value="1"/>
</dbReference>
<comment type="similarity">
    <text evidence="4">Belongs to the trans-sulfuration enzymes family.</text>
</comment>
<dbReference type="PIRSF" id="PIRSF001434">
    <property type="entry name" value="CGS"/>
    <property type="match status" value="1"/>
</dbReference>
<reference evidence="5" key="1">
    <citation type="submission" date="2016-08" db="EMBL/GenBank/DDBJ databases">
        <authorList>
            <person name="Seilhamer J.J."/>
        </authorList>
    </citation>
    <scope>NUCLEOTIDE SEQUENCE</scope>
    <source>
        <strain evidence="5">86</strain>
    </source>
</reference>
<gene>
    <name evidence="5" type="ORF">KL86PLE_130320</name>
</gene>
<dbReference type="CDD" id="cd00614">
    <property type="entry name" value="CGS_like"/>
    <property type="match status" value="1"/>
</dbReference>
<accession>A0A212LAZ5</accession>
<dbReference type="Gene3D" id="3.40.640.10">
    <property type="entry name" value="Type I PLP-dependent aspartate aminotransferase-like (Major domain)"/>
    <property type="match status" value="1"/>
</dbReference>
<proteinExistence type="inferred from homology"/>
<dbReference type="GO" id="GO:0030170">
    <property type="term" value="F:pyridoxal phosphate binding"/>
    <property type="evidence" value="ECO:0007669"/>
    <property type="project" value="InterPro"/>
</dbReference>
<name>A0A212LAZ5_9HYPH</name>
<evidence type="ECO:0000256" key="1">
    <source>
        <dbReference type="ARBA" id="ARBA00001933"/>
    </source>
</evidence>
<evidence type="ECO:0000256" key="2">
    <source>
        <dbReference type="ARBA" id="ARBA00022898"/>
    </source>
</evidence>
<evidence type="ECO:0000256" key="3">
    <source>
        <dbReference type="PIRSR" id="PIRSR001434-2"/>
    </source>
</evidence>
<protein>
    <submittedName>
        <fullName evidence="5">Cystathionine gamma-synthase</fullName>
    </submittedName>
</protein>
<dbReference type="FunFam" id="3.40.640.10:FF:000046">
    <property type="entry name" value="Cystathionine gamma-lyase"/>
    <property type="match status" value="1"/>
</dbReference>
<dbReference type="Pfam" id="PF01053">
    <property type="entry name" value="Cys_Met_Meta_PP"/>
    <property type="match status" value="1"/>
</dbReference>
<dbReference type="InterPro" id="IPR015421">
    <property type="entry name" value="PyrdxlP-dep_Trfase_major"/>
</dbReference>
<dbReference type="GO" id="GO:0019346">
    <property type="term" value="P:transsulfuration"/>
    <property type="evidence" value="ECO:0007669"/>
    <property type="project" value="InterPro"/>
</dbReference>
<dbReference type="GO" id="GO:0005737">
    <property type="term" value="C:cytoplasm"/>
    <property type="evidence" value="ECO:0007669"/>
    <property type="project" value="TreeGrafter"/>
</dbReference>
<dbReference type="EMBL" id="FMJD01000005">
    <property type="protein sequence ID" value="SCM74705.1"/>
    <property type="molecule type" value="Genomic_DNA"/>
</dbReference>
<dbReference type="InterPro" id="IPR015422">
    <property type="entry name" value="PyrdxlP-dep_Trfase_small"/>
</dbReference>
<dbReference type="GO" id="GO:0016846">
    <property type="term" value="F:carbon-sulfur lyase activity"/>
    <property type="evidence" value="ECO:0007669"/>
    <property type="project" value="TreeGrafter"/>
</dbReference>
<dbReference type="InterPro" id="IPR015424">
    <property type="entry name" value="PyrdxlP-dep_Trfase"/>
</dbReference>
<evidence type="ECO:0000313" key="5">
    <source>
        <dbReference type="EMBL" id="SCM74705.1"/>
    </source>
</evidence>
<sequence>MKIETQSIHAGLPAARSGEPVLSPLVPASSFYAHPDDIGFSANDLDDKAPHFYTRWSNPTAAALEARLAALDGGEAALTFASGMSAVTGLFLNRLKAGDHLVVSNVCYAGVAEFAHDSLPGLGIGVTAVDTSDVAKVAAAIRPETKLVHIETPANPILRLADIPAIAGAVHAAGAELSVDSTMATPVATKPLQLGADFVVHSLTKYACGHGDALGGVVIGTAAAIADLRKTSLIHLGAALNPFAAWLILRGLETLPIRMKAHEENARAVSAFLENHRRVKRVYWPGLASHPQHDLAVRQMRNFSGMVSFVADDGPALARQFADRLRTVAYAVSLGKTRSLLFYIPADELIASSFRLEGADAAAYRDWTGEGTFRLSVGLENADDIIADLDAALG</sequence>
<comment type="cofactor">
    <cofactor evidence="1 4">
        <name>pyridoxal 5'-phosphate</name>
        <dbReference type="ChEBI" id="CHEBI:597326"/>
    </cofactor>
</comment>
<dbReference type="AlphaFoldDB" id="A0A212LAZ5"/>
<dbReference type="InterPro" id="IPR000277">
    <property type="entry name" value="Cys/Met-Metab_PyrdxlP-dep_enz"/>
</dbReference>
<dbReference type="RefSeq" id="WP_288199812.1">
    <property type="nucleotide sequence ID" value="NZ_LT608334.1"/>
</dbReference>
<dbReference type="PANTHER" id="PTHR11808:SF80">
    <property type="entry name" value="CYSTATHIONINE GAMMA-LYASE"/>
    <property type="match status" value="1"/>
</dbReference>
<dbReference type="PANTHER" id="PTHR11808">
    <property type="entry name" value="TRANS-SULFURATION ENZYME FAMILY MEMBER"/>
    <property type="match status" value="1"/>
</dbReference>
<evidence type="ECO:0000256" key="4">
    <source>
        <dbReference type="RuleBase" id="RU362118"/>
    </source>
</evidence>
<dbReference type="Gene3D" id="3.90.1150.10">
    <property type="entry name" value="Aspartate Aminotransferase, domain 1"/>
    <property type="match status" value="1"/>
</dbReference>
<organism evidence="5">
    <name type="scientific">uncultured Pleomorphomonas sp</name>
    <dbReference type="NCBI Taxonomy" id="442121"/>
    <lineage>
        <taxon>Bacteria</taxon>
        <taxon>Pseudomonadati</taxon>
        <taxon>Pseudomonadota</taxon>
        <taxon>Alphaproteobacteria</taxon>
        <taxon>Hyphomicrobiales</taxon>
        <taxon>Pleomorphomonadaceae</taxon>
        <taxon>Pleomorphomonas</taxon>
        <taxon>environmental samples</taxon>
    </lineage>
</organism>
<feature type="modified residue" description="N6-(pyridoxal phosphate)lysine" evidence="3">
    <location>
        <position position="205"/>
    </location>
</feature>